<sequence length="182" mass="19908">MHQYSLSQFALGGFYGPAQLPALAYPHNNSGRGSRLPPVNPESAPHLTGQYRYAPVTQPHEYDAHTPPLPPCHPRPDGQSSCLHRPQNPENGMPSLFRLTTAVSCAQAWPQPSHSRVSLSRPITYIPSRSSRPPAVNPHRHHISACRISSQADAPALLLQKSAPAQRSERRARPISTLACLT</sequence>
<dbReference type="Proteomes" id="UP000254716">
    <property type="component" value="Unassembled WGS sequence"/>
</dbReference>
<organism evidence="2 3">
    <name type="scientific">Escherichia coli</name>
    <dbReference type="NCBI Taxonomy" id="562"/>
    <lineage>
        <taxon>Bacteria</taxon>
        <taxon>Pseudomonadati</taxon>
        <taxon>Pseudomonadota</taxon>
        <taxon>Gammaproteobacteria</taxon>
        <taxon>Enterobacterales</taxon>
        <taxon>Enterobacteriaceae</taxon>
        <taxon>Escherichia</taxon>
    </lineage>
</organism>
<feature type="region of interest" description="Disordered" evidence="1">
    <location>
        <begin position="160"/>
        <end position="182"/>
    </location>
</feature>
<evidence type="ECO:0000256" key="1">
    <source>
        <dbReference type="SAM" id="MobiDB-lite"/>
    </source>
</evidence>
<accession>A0A376W1X2</accession>
<gene>
    <name evidence="2" type="ORF">NCTC9081_03816</name>
</gene>
<dbReference type="EMBL" id="UGCV01000008">
    <property type="protein sequence ID" value="STJ18331.1"/>
    <property type="molecule type" value="Genomic_DNA"/>
</dbReference>
<evidence type="ECO:0000313" key="2">
    <source>
        <dbReference type="EMBL" id="STJ18331.1"/>
    </source>
</evidence>
<reference evidence="2 3" key="1">
    <citation type="submission" date="2018-06" db="EMBL/GenBank/DDBJ databases">
        <authorList>
            <consortium name="Pathogen Informatics"/>
            <person name="Doyle S."/>
        </authorList>
    </citation>
    <scope>NUCLEOTIDE SEQUENCE [LARGE SCALE GENOMIC DNA]</scope>
    <source>
        <strain evidence="2 3">NCTC9081</strain>
    </source>
</reference>
<feature type="region of interest" description="Disordered" evidence="1">
    <location>
        <begin position="60"/>
        <end position="89"/>
    </location>
</feature>
<protein>
    <submittedName>
        <fullName evidence="2">Uncharacterized protein</fullName>
    </submittedName>
</protein>
<evidence type="ECO:0000313" key="3">
    <source>
        <dbReference type="Proteomes" id="UP000254716"/>
    </source>
</evidence>
<proteinExistence type="predicted"/>
<feature type="region of interest" description="Disordered" evidence="1">
    <location>
        <begin position="26"/>
        <end position="47"/>
    </location>
</feature>
<name>A0A376W1X2_ECOLX</name>
<dbReference type="AlphaFoldDB" id="A0A376W1X2"/>